<feature type="chain" id="PRO_5038446574" description="SLH domain-containing protein" evidence="1">
    <location>
        <begin position="25"/>
        <end position="1326"/>
    </location>
</feature>
<dbReference type="EMBL" id="CP040396">
    <property type="protein sequence ID" value="QCT04587.1"/>
    <property type="molecule type" value="Genomic_DNA"/>
</dbReference>
<evidence type="ECO:0000313" key="4">
    <source>
        <dbReference type="Proteomes" id="UP000300879"/>
    </source>
</evidence>
<feature type="signal peptide" evidence="1">
    <location>
        <begin position="1"/>
        <end position="24"/>
    </location>
</feature>
<feature type="domain" description="SLH" evidence="2">
    <location>
        <begin position="1256"/>
        <end position="1326"/>
    </location>
</feature>
<dbReference type="OrthoDB" id="1805600at2"/>
<evidence type="ECO:0000256" key="1">
    <source>
        <dbReference type="SAM" id="SignalP"/>
    </source>
</evidence>
<feature type="domain" description="SLH" evidence="2">
    <location>
        <begin position="1187"/>
        <end position="1250"/>
    </location>
</feature>
<dbReference type="Proteomes" id="UP000300879">
    <property type="component" value="Chromosome"/>
</dbReference>
<dbReference type="PROSITE" id="PS51272">
    <property type="entry name" value="SLH"/>
    <property type="match status" value="3"/>
</dbReference>
<dbReference type="KEGG" id="palo:E6C60_3882"/>
<gene>
    <name evidence="3" type="ORF">E6C60_3882</name>
</gene>
<protein>
    <recommendedName>
        <fullName evidence="2">SLH domain-containing protein</fullName>
    </recommendedName>
</protein>
<reference evidence="3 4" key="1">
    <citation type="submission" date="2019-05" db="EMBL/GenBank/DDBJ databases">
        <authorList>
            <person name="Chen C."/>
        </authorList>
    </citation>
    <scope>NUCLEOTIDE SEQUENCE [LARGE SCALE GENOMIC DNA]</scope>
    <source>
        <strain evidence="3 4">HB172198</strain>
    </source>
</reference>
<evidence type="ECO:0000313" key="3">
    <source>
        <dbReference type="EMBL" id="QCT04587.1"/>
    </source>
</evidence>
<dbReference type="RefSeq" id="WP_138227278.1">
    <property type="nucleotide sequence ID" value="NZ_CP040396.1"/>
</dbReference>
<keyword evidence="4" id="KW-1185">Reference proteome</keyword>
<sequence>MLKRLLSIMLTVVMAAGLMPPAFMESVKAAGTSFLFPQEYYNLASPPVSISEKLSLNGTLSGVSDSNISYDVYQITKTQDGNGNTVQKDIIDRREGITGNINASGQNIQVSEIQLFPGLNKIVFHGRQGSSTITDNPIYVEYRNGPSLYNLKAYLSQGSRDVELKENDSAVLIAPVATPFYGVDKADISITGSAPSAEKITVEVNGKIWSYNLSSYNNYEFIASPVSVNSGKNIVKLTVYNKNQKLETIREITFFNGRTTFYDVTALQKNASGSVLRESTDMTAGADFPIETTAGDPISAKGKVIVPVVNGTYPTSLTYTFSGGATGTGTIPLTFDPLSSPSNGYMIGEFVTSDVSSYTLDSRVTLSMRAGDTTGDAYVTLRDMNRPYVAEINYLNGYTSGMSNQRLLGLTGSTLDGATITSVPTAVEVLVVNGTGHNIQISRITDSKGNTLALSTYPQLYQDTVVKNINGRPTYLDRFILELTSLPANGYQKLTFRIDGPNGGDTKDAAVTLLYGPFVQFTSMVDEQMISVDTSNISSASDTVADALSRMSGTLNNVPNRSDIIYSGTGQTVYLYVNNVEVRLESDGSDGFRLAGGLTNQDLYNRFSTGQNTVRFVYRTTKNTYERTYKVNLLPLNVPTIPAKDTLGIIPFPYLGYNDRAPDQLDARFEKSGSIYKTEESRMNVYGTFDILNLGGNPTEVNNKFGTMTTADKQKYMLQIVSPKIDGSDQTYTWTLDHEFIVDNVSMNASNPVPGLTVYYHPDKKSFSFILRDQEIPADGTPKVYTMKVFNNGAGGPSASQRLEVIKITKPINVLRPVVGKRIVNQNFVEVIIASDQASEILIGKEKAEKFAYDIDYDGVIDYPNAFRILVKDLKPNKANEIDIVAVVGDDEVEQSISIQYVPVNIPGAQYMMEMKTSHKVFDNALSLTFQRGTSLIRRDYNIPEQLKNQVFTGHDILFAIGNSEDGVVNRYEFEGVPIDFDNMVATGRREFISNFQSRFVKSSPVFWIDPGIADRVATKSDYDPTTYGVDPYQFAGSGMRMFYDRIPEDELVPSKVGTLELSYDSSISVEAGKLITVFRYNPDIKKWENIGGVVDAKKHTIEVPFDRFGYYVVAKLGYSYQDIVDHPYAKDFAETLYAKGIMNAFDPTNEFGMSKYVSRGEFTTMIVKSLNLPLNYMGPKHFSELPSDPTLVNPDGLYDFRYIETAARAGIVRGTQPQYFDAANSIQRQDAAVIIAGALNMKLETDRDKIDKGLQKYFKDYAEINYYARPSVLAIAKKGFIQGSLVDSNDPSKGYMFNPKARTLRADAAIIVARVMVDLKKLPKM</sequence>
<accession>A0A4P8XNW6</accession>
<dbReference type="InterPro" id="IPR001119">
    <property type="entry name" value="SLH_dom"/>
</dbReference>
<feature type="domain" description="SLH" evidence="2">
    <location>
        <begin position="1116"/>
        <end position="1181"/>
    </location>
</feature>
<dbReference type="Pfam" id="PF00395">
    <property type="entry name" value="SLH"/>
    <property type="match status" value="1"/>
</dbReference>
<keyword evidence="1" id="KW-0732">Signal</keyword>
<organism evidence="3 4">
    <name type="scientific">Paenibacillus algicola</name>
    <dbReference type="NCBI Taxonomy" id="2565926"/>
    <lineage>
        <taxon>Bacteria</taxon>
        <taxon>Bacillati</taxon>
        <taxon>Bacillota</taxon>
        <taxon>Bacilli</taxon>
        <taxon>Bacillales</taxon>
        <taxon>Paenibacillaceae</taxon>
        <taxon>Paenibacillus</taxon>
    </lineage>
</organism>
<name>A0A4P8XNW6_9BACL</name>
<evidence type="ECO:0000259" key="2">
    <source>
        <dbReference type="PROSITE" id="PS51272"/>
    </source>
</evidence>
<proteinExistence type="predicted"/>